<dbReference type="CDD" id="cd20609">
    <property type="entry name" value="nitroreductase"/>
    <property type="match status" value="1"/>
</dbReference>
<gene>
    <name evidence="7" type="ORF">HCT46_07345</name>
</gene>
<keyword evidence="5" id="KW-0560">Oxidoreductase</keyword>
<comment type="cofactor">
    <cofactor evidence="1">
        <name>FMN</name>
        <dbReference type="ChEBI" id="CHEBI:58210"/>
    </cofactor>
</comment>
<evidence type="ECO:0000313" key="8">
    <source>
        <dbReference type="Proteomes" id="UP000752013"/>
    </source>
</evidence>
<evidence type="ECO:0000256" key="3">
    <source>
        <dbReference type="ARBA" id="ARBA00022630"/>
    </source>
</evidence>
<reference evidence="7" key="1">
    <citation type="submission" date="2020-03" db="EMBL/GenBank/DDBJ databases">
        <title>Spirochaetal bacteria isolated from arthropods constitute a novel genus Entomospira genus novum within the order Spirochaetales.</title>
        <authorList>
            <person name="Grana-Miraglia L."/>
            <person name="Sikutova S."/>
            <person name="Fingerle V."/>
            <person name="Sing A."/>
            <person name="Castillo-Ramirez S."/>
            <person name="Margos G."/>
            <person name="Rudolf I."/>
        </authorList>
    </citation>
    <scope>NUCLEOTIDE SEQUENCE</scope>
    <source>
        <strain evidence="7">BR208</strain>
    </source>
</reference>
<protein>
    <submittedName>
        <fullName evidence="7">Nitroreductase</fullName>
    </submittedName>
</protein>
<feature type="domain" description="Nitroreductase" evidence="6">
    <location>
        <begin position="66"/>
        <end position="145"/>
    </location>
</feature>
<dbReference type="InterPro" id="IPR000415">
    <property type="entry name" value="Nitroreductase-like"/>
</dbReference>
<keyword evidence="3" id="KW-0285">Flavoprotein</keyword>
<dbReference type="Gene3D" id="3.40.109.10">
    <property type="entry name" value="NADH Oxidase"/>
    <property type="match status" value="1"/>
</dbReference>
<evidence type="ECO:0000256" key="2">
    <source>
        <dbReference type="ARBA" id="ARBA00007118"/>
    </source>
</evidence>
<keyword evidence="8" id="KW-1185">Reference proteome</keyword>
<dbReference type="Proteomes" id="UP000752013">
    <property type="component" value="Unassembled WGS sequence"/>
</dbReference>
<accession>A0A968GGB1</accession>
<feature type="domain" description="Nitroreductase" evidence="6">
    <location>
        <begin position="9"/>
        <end position="58"/>
    </location>
</feature>
<comment type="similarity">
    <text evidence="2">Belongs to the nitroreductase family.</text>
</comment>
<dbReference type="InterPro" id="IPR029479">
    <property type="entry name" value="Nitroreductase"/>
</dbReference>
<organism evidence="7 8">
    <name type="scientific">Entomospira nematocerorum</name>
    <dbReference type="NCBI Taxonomy" id="2719987"/>
    <lineage>
        <taxon>Bacteria</taxon>
        <taxon>Pseudomonadati</taxon>
        <taxon>Spirochaetota</taxon>
        <taxon>Spirochaetia</taxon>
        <taxon>Spirochaetales</taxon>
        <taxon>Spirochaetaceae</taxon>
        <taxon>Entomospira</taxon>
    </lineage>
</organism>
<evidence type="ECO:0000313" key="7">
    <source>
        <dbReference type="EMBL" id="NIZ47725.1"/>
    </source>
</evidence>
<comment type="caution">
    <text evidence="7">The sequence shown here is derived from an EMBL/GenBank/DDBJ whole genome shotgun (WGS) entry which is preliminary data.</text>
</comment>
<dbReference type="AlphaFoldDB" id="A0A968GGB1"/>
<keyword evidence="4" id="KW-0288">FMN</keyword>
<dbReference type="GO" id="GO:0016491">
    <property type="term" value="F:oxidoreductase activity"/>
    <property type="evidence" value="ECO:0007669"/>
    <property type="project" value="UniProtKB-KW"/>
</dbReference>
<evidence type="ECO:0000256" key="4">
    <source>
        <dbReference type="ARBA" id="ARBA00022643"/>
    </source>
</evidence>
<dbReference type="PANTHER" id="PTHR43673:SF2">
    <property type="entry name" value="NITROREDUCTASE"/>
    <property type="match status" value="1"/>
</dbReference>
<dbReference type="SUPFAM" id="SSF55469">
    <property type="entry name" value="FMN-dependent nitroreductase-like"/>
    <property type="match status" value="1"/>
</dbReference>
<proteinExistence type="inferred from homology"/>
<sequence>MTSFIDLVKVRSSIRTYKDTQVERDKIITILEAGRIAPTAANKQPNTFMVLQNEHLHYLNDVCQSHGAPLAIIICADKNIAWTRPFDHHQMIDIDATIATDHMMLAAEDLGLSSCWITYFDPQKLIKNFNIPDHIIPVNILVIGYATEKHSRNHQQIRKPLQDCITFPSDFII</sequence>
<dbReference type="Pfam" id="PF00881">
    <property type="entry name" value="Nitroreductase"/>
    <property type="match status" value="2"/>
</dbReference>
<evidence type="ECO:0000256" key="5">
    <source>
        <dbReference type="ARBA" id="ARBA00023002"/>
    </source>
</evidence>
<dbReference type="EMBL" id="JAATLK010000003">
    <property type="protein sequence ID" value="NIZ47725.1"/>
    <property type="molecule type" value="Genomic_DNA"/>
</dbReference>
<evidence type="ECO:0000259" key="6">
    <source>
        <dbReference type="Pfam" id="PF00881"/>
    </source>
</evidence>
<dbReference type="PANTHER" id="PTHR43673">
    <property type="entry name" value="NAD(P)H NITROREDUCTASE YDGI-RELATED"/>
    <property type="match status" value="1"/>
</dbReference>
<dbReference type="RefSeq" id="WP_167704438.1">
    <property type="nucleotide sequence ID" value="NZ_CP118170.1"/>
</dbReference>
<name>A0A968GGB1_9SPIO</name>
<evidence type="ECO:0000256" key="1">
    <source>
        <dbReference type="ARBA" id="ARBA00001917"/>
    </source>
</evidence>